<sequence>MSKVLSALGGALPDERPLLSLQIVDSVAKCPAGYVPVSRTYDEDADAGLMRQAGLFGKKPSHYICLSKSEGVPGYVMDGVVVLGEREATPAGYSVAGRLGKRRLCTRVSRKTPGPAPPSPLVTDVIVCSKMRTAPQGFILAGEINGKVVCYKVSGGSADTSPTHFPNDYENVVTNLTPEAARRLRPVPDRPPKLSPLVNELNNLNLKSPSAYPNIEEFVTDHDYEALSPAYNLKPSRPAPRPPSAKSPIPHSSPGPTSPAAVARKKGPAPLPKACNYQTLGGYSGLEGVPFVLSPKLRGLPNDTLMQLPVIKNRTRFDLDRDYSYNFAVERQT</sequence>
<keyword evidence="7" id="KW-0967">Endosome</keyword>
<dbReference type="Proteomes" id="UP000838756">
    <property type="component" value="Unassembled WGS sequence"/>
</dbReference>
<gene>
    <name evidence="16" type="primary">jg958</name>
    <name evidence="16" type="ORF">PAEG_LOCUS18411</name>
</gene>
<evidence type="ECO:0000256" key="1">
    <source>
        <dbReference type="ARBA" id="ARBA00004496"/>
    </source>
</evidence>
<organism evidence="16 17">
    <name type="scientific">Pararge aegeria aegeria</name>
    <dbReference type="NCBI Taxonomy" id="348720"/>
    <lineage>
        <taxon>Eukaryota</taxon>
        <taxon>Metazoa</taxon>
        <taxon>Ecdysozoa</taxon>
        <taxon>Arthropoda</taxon>
        <taxon>Hexapoda</taxon>
        <taxon>Insecta</taxon>
        <taxon>Pterygota</taxon>
        <taxon>Neoptera</taxon>
        <taxon>Endopterygota</taxon>
        <taxon>Lepidoptera</taxon>
        <taxon>Glossata</taxon>
        <taxon>Ditrysia</taxon>
        <taxon>Papilionoidea</taxon>
        <taxon>Nymphalidae</taxon>
        <taxon>Satyrinae</taxon>
        <taxon>Satyrini</taxon>
        <taxon>Parargina</taxon>
        <taxon>Pararge</taxon>
    </lineage>
</organism>
<keyword evidence="6" id="KW-0963">Cytoplasm</keyword>
<feature type="region of interest" description="Disordered" evidence="13">
    <location>
        <begin position="230"/>
        <end position="268"/>
    </location>
</feature>
<name>A0A8S4RY51_9NEOP</name>
<dbReference type="GO" id="GO:0015031">
    <property type="term" value="P:protein transport"/>
    <property type="evidence" value="ECO:0007669"/>
    <property type="project" value="UniProtKB-KW"/>
</dbReference>
<comment type="subcellular location">
    <subcellularLocation>
        <location evidence="1">Cytoplasm</location>
    </subcellularLocation>
    <subcellularLocation>
        <location evidence="2">Late endosome membrane</location>
        <topology evidence="2">Peripheral membrane protein</topology>
    </subcellularLocation>
</comment>
<dbReference type="GO" id="GO:0046755">
    <property type="term" value="P:viral budding"/>
    <property type="evidence" value="ECO:0007669"/>
    <property type="project" value="TreeGrafter"/>
</dbReference>
<dbReference type="GO" id="GO:0032510">
    <property type="term" value="P:endosome to lysosome transport via multivesicular body sorting pathway"/>
    <property type="evidence" value="ECO:0007669"/>
    <property type="project" value="TreeGrafter"/>
</dbReference>
<dbReference type="AlphaFoldDB" id="A0A8S4RY51"/>
<evidence type="ECO:0000256" key="11">
    <source>
        <dbReference type="ARBA" id="ARBA00033002"/>
    </source>
</evidence>
<evidence type="ECO:0000256" key="12">
    <source>
        <dbReference type="ARBA" id="ARBA00033024"/>
    </source>
</evidence>
<dbReference type="EMBL" id="CAKXAJ010025615">
    <property type="protein sequence ID" value="CAH2242054.1"/>
    <property type="molecule type" value="Genomic_DNA"/>
</dbReference>
<dbReference type="InterPro" id="IPR023340">
    <property type="entry name" value="UMA"/>
</dbReference>
<dbReference type="InterPro" id="IPR023341">
    <property type="entry name" value="MABP"/>
</dbReference>
<accession>A0A8S4RY51</accession>
<evidence type="ECO:0000256" key="10">
    <source>
        <dbReference type="ARBA" id="ARBA00023136"/>
    </source>
</evidence>
<evidence type="ECO:0000256" key="5">
    <source>
        <dbReference type="ARBA" id="ARBA00022448"/>
    </source>
</evidence>
<evidence type="ECO:0000256" key="2">
    <source>
        <dbReference type="ARBA" id="ARBA00004633"/>
    </source>
</evidence>
<dbReference type="GO" id="GO:0000813">
    <property type="term" value="C:ESCRT I complex"/>
    <property type="evidence" value="ECO:0007669"/>
    <property type="project" value="InterPro"/>
</dbReference>
<evidence type="ECO:0000313" key="16">
    <source>
        <dbReference type="EMBL" id="CAH2242054.1"/>
    </source>
</evidence>
<dbReference type="GO" id="GO:0005829">
    <property type="term" value="C:cytosol"/>
    <property type="evidence" value="ECO:0007669"/>
    <property type="project" value="TreeGrafter"/>
</dbReference>
<evidence type="ECO:0000259" key="14">
    <source>
        <dbReference type="PROSITE" id="PS51497"/>
    </source>
</evidence>
<feature type="domain" description="UMA" evidence="14">
    <location>
        <begin position="286"/>
        <end position="333"/>
    </location>
</feature>
<dbReference type="PROSITE" id="PS51497">
    <property type="entry name" value="UMA"/>
    <property type="match status" value="1"/>
</dbReference>
<evidence type="ECO:0000256" key="6">
    <source>
        <dbReference type="ARBA" id="ARBA00022490"/>
    </source>
</evidence>
<dbReference type="PANTHER" id="PTHR31612:SF2">
    <property type="entry name" value="MULTIVESICULAR BODY SUBUNIT 12A"/>
    <property type="match status" value="1"/>
</dbReference>
<evidence type="ECO:0000313" key="17">
    <source>
        <dbReference type="Proteomes" id="UP000838756"/>
    </source>
</evidence>
<evidence type="ECO:0000256" key="13">
    <source>
        <dbReference type="SAM" id="MobiDB-lite"/>
    </source>
</evidence>
<evidence type="ECO:0000256" key="7">
    <source>
        <dbReference type="ARBA" id="ARBA00022753"/>
    </source>
</evidence>
<comment type="caution">
    <text evidence="16">The sequence shown here is derived from an EMBL/GenBank/DDBJ whole genome shotgun (WGS) entry which is preliminary data.</text>
</comment>
<dbReference type="OrthoDB" id="6021306at2759"/>
<dbReference type="PROSITE" id="PS51498">
    <property type="entry name" value="MABP"/>
    <property type="match status" value="1"/>
</dbReference>
<dbReference type="InterPro" id="IPR040335">
    <property type="entry name" value="MVB12A"/>
</dbReference>
<evidence type="ECO:0000256" key="3">
    <source>
        <dbReference type="ARBA" id="ARBA00010432"/>
    </source>
</evidence>
<evidence type="ECO:0000259" key="15">
    <source>
        <dbReference type="PROSITE" id="PS51498"/>
    </source>
</evidence>
<dbReference type="GO" id="GO:0032801">
    <property type="term" value="P:receptor catabolic process"/>
    <property type="evidence" value="ECO:0007669"/>
    <property type="project" value="TreeGrafter"/>
</dbReference>
<keyword evidence="8" id="KW-0653">Protein transport</keyword>
<dbReference type="GO" id="GO:0017124">
    <property type="term" value="F:SH3 domain binding"/>
    <property type="evidence" value="ECO:0007669"/>
    <property type="project" value="UniProtKB-KW"/>
</dbReference>
<feature type="domain" description="MABP" evidence="15">
    <location>
        <begin position="15"/>
        <end position="155"/>
    </location>
</feature>
<dbReference type="PANTHER" id="PTHR31612">
    <property type="entry name" value="MULTIVESICULAR BODY SUBUNIT 12A"/>
    <property type="match status" value="1"/>
</dbReference>
<feature type="compositionally biased region" description="Pro residues" evidence="13">
    <location>
        <begin position="237"/>
        <end position="257"/>
    </location>
</feature>
<dbReference type="GO" id="GO:0042058">
    <property type="term" value="P:regulation of epidermal growth factor receptor signaling pathway"/>
    <property type="evidence" value="ECO:0007669"/>
    <property type="project" value="TreeGrafter"/>
</dbReference>
<dbReference type="GO" id="GO:0019075">
    <property type="term" value="P:virus maturation"/>
    <property type="evidence" value="ECO:0007669"/>
    <property type="project" value="TreeGrafter"/>
</dbReference>
<evidence type="ECO:0000256" key="4">
    <source>
        <dbReference type="ARBA" id="ARBA00017653"/>
    </source>
</evidence>
<keyword evidence="5" id="KW-0813">Transport</keyword>
<reference evidence="16" key="1">
    <citation type="submission" date="2022-03" db="EMBL/GenBank/DDBJ databases">
        <authorList>
            <person name="Lindestad O."/>
        </authorList>
    </citation>
    <scope>NUCLEOTIDE SEQUENCE</scope>
</reference>
<evidence type="ECO:0000256" key="8">
    <source>
        <dbReference type="ARBA" id="ARBA00022927"/>
    </source>
</evidence>
<keyword evidence="17" id="KW-1185">Reference proteome</keyword>
<keyword evidence="9" id="KW-0729">SH3-binding</keyword>
<comment type="similarity">
    <text evidence="3">Belongs to the MVB12 family.</text>
</comment>
<protein>
    <recommendedName>
        <fullName evidence="4">Multivesicular body subunit 12A</fullName>
    </recommendedName>
    <alternativeName>
        <fullName evidence="12">ESCRT-I complex subunit MVB12A</fullName>
    </alternativeName>
    <alternativeName>
        <fullName evidence="11">Protein FAM125A</fullName>
    </alternativeName>
</protein>
<dbReference type="InterPro" id="IPR018798">
    <property type="entry name" value="MVB12A/B"/>
</dbReference>
<proteinExistence type="inferred from homology"/>
<dbReference type="GO" id="GO:0031902">
    <property type="term" value="C:late endosome membrane"/>
    <property type="evidence" value="ECO:0007669"/>
    <property type="project" value="UniProtKB-SubCell"/>
</dbReference>
<dbReference type="Gene3D" id="2.100.10.50">
    <property type="match status" value="1"/>
</dbReference>
<dbReference type="Pfam" id="PF10240">
    <property type="entry name" value="DUF2464"/>
    <property type="match status" value="1"/>
</dbReference>
<keyword evidence="10" id="KW-0472">Membrane</keyword>
<evidence type="ECO:0000256" key="9">
    <source>
        <dbReference type="ARBA" id="ARBA00023036"/>
    </source>
</evidence>